<name>A0ACC1XVN6_MELAZ</name>
<reference evidence="1 2" key="1">
    <citation type="journal article" date="2023" name="Science">
        <title>Complex scaffold remodeling in plant triterpene biosynthesis.</title>
        <authorList>
            <person name="De La Pena R."/>
            <person name="Hodgson H."/>
            <person name="Liu J.C."/>
            <person name="Stephenson M.J."/>
            <person name="Martin A.C."/>
            <person name="Owen C."/>
            <person name="Harkess A."/>
            <person name="Leebens-Mack J."/>
            <person name="Jimenez L.E."/>
            <person name="Osbourn A."/>
            <person name="Sattely E.S."/>
        </authorList>
    </citation>
    <scope>NUCLEOTIDE SEQUENCE [LARGE SCALE GENOMIC DNA]</scope>
    <source>
        <strain evidence="2">cv. JPN11</strain>
        <tissue evidence="1">Leaf</tissue>
    </source>
</reference>
<keyword evidence="2" id="KW-1185">Reference proteome</keyword>
<evidence type="ECO:0000313" key="1">
    <source>
        <dbReference type="EMBL" id="KAJ4714794.1"/>
    </source>
</evidence>
<dbReference type="Proteomes" id="UP001164539">
    <property type="component" value="Chromosome 7"/>
</dbReference>
<dbReference type="EMBL" id="CM051400">
    <property type="protein sequence ID" value="KAJ4714794.1"/>
    <property type="molecule type" value="Genomic_DNA"/>
</dbReference>
<organism evidence="1 2">
    <name type="scientific">Melia azedarach</name>
    <name type="common">Chinaberry tree</name>
    <dbReference type="NCBI Taxonomy" id="155640"/>
    <lineage>
        <taxon>Eukaryota</taxon>
        <taxon>Viridiplantae</taxon>
        <taxon>Streptophyta</taxon>
        <taxon>Embryophyta</taxon>
        <taxon>Tracheophyta</taxon>
        <taxon>Spermatophyta</taxon>
        <taxon>Magnoliopsida</taxon>
        <taxon>eudicotyledons</taxon>
        <taxon>Gunneridae</taxon>
        <taxon>Pentapetalae</taxon>
        <taxon>rosids</taxon>
        <taxon>malvids</taxon>
        <taxon>Sapindales</taxon>
        <taxon>Meliaceae</taxon>
        <taxon>Melia</taxon>
    </lineage>
</organism>
<evidence type="ECO:0000313" key="2">
    <source>
        <dbReference type="Proteomes" id="UP001164539"/>
    </source>
</evidence>
<sequence length="174" mass="19203">MVGQWTVTKPSRSDDVLDADQQLKIANQIRAQFDSLAPKRPTKPNRSEPDSATTTGHSPDLSTTYIPELDKLRSLQSQSPVIYYGETVQDEFVETQYYKELVSIDKQHHTTGSGFISVTKEGGDENGYDIQLGNGGGDGPAFKFKSNPATNDWIPSVEEDQAFVSTKPNRSESC</sequence>
<comment type="caution">
    <text evidence="1">The sequence shown here is derived from an EMBL/GenBank/DDBJ whole genome shotgun (WGS) entry which is preliminary data.</text>
</comment>
<protein>
    <submittedName>
        <fullName evidence="1">Maternal effect embryo arrest 59</fullName>
    </submittedName>
</protein>
<gene>
    <name evidence="1" type="ORF">OWV82_013225</name>
</gene>
<proteinExistence type="predicted"/>
<accession>A0ACC1XVN6</accession>